<dbReference type="Proteomes" id="UP000682733">
    <property type="component" value="Unassembled WGS sequence"/>
</dbReference>
<dbReference type="OrthoDB" id="9980176at2759"/>
<accession>A0A814T398</accession>
<dbReference type="Proteomes" id="UP000681722">
    <property type="component" value="Unassembled WGS sequence"/>
</dbReference>
<dbReference type="Proteomes" id="UP000663829">
    <property type="component" value="Unassembled WGS sequence"/>
</dbReference>
<dbReference type="EMBL" id="CAJNOQ010007048">
    <property type="protein sequence ID" value="CAF1156049.1"/>
    <property type="molecule type" value="Genomic_DNA"/>
</dbReference>
<comment type="caution">
    <text evidence="1">The sequence shown here is derived from an EMBL/GenBank/DDBJ whole genome shotgun (WGS) entry which is preliminary data.</text>
</comment>
<keyword evidence="5" id="KW-1185">Reference proteome</keyword>
<name>A0A814T398_9BILA</name>
<reference evidence="1" key="1">
    <citation type="submission" date="2021-02" db="EMBL/GenBank/DDBJ databases">
        <authorList>
            <person name="Nowell W R."/>
        </authorList>
    </citation>
    <scope>NUCLEOTIDE SEQUENCE</scope>
</reference>
<dbReference type="EMBL" id="CAJOBA010041497">
    <property type="protein sequence ID" value="CAF4115226.1"/>
    <property type="molecule type" value="Genomic_DNA"/>
</dbReference>
<dbReference type="AlphaFoldDB" id="A0A814T398"/>
<evidence type="ECO:0000313" key="2">
    <source>
        <dbReference type="EMBL" id="CAF1307984.1"/>
    </source>
</evidence>
<dbReference type="EMBL" id="CAJNOK010019913">
    <property type="protein sequence ID" value="CAF1307984.1"/>
    <property type="molecule type" value="Genomic_DNA"/>
</dbReference>
<proteinExistence type="predicted"/>
<sequence>MGSCSCTEEKDKIFHIDDLKGIDKYYPLMSKRKAEIFKWLMSSDGPWDTPSSFDKYRTEFVSTAKNGPVQVTNADEMYLRVQQHRTMNKFSSTNFRWNSLLVVDSDHKDVKLSPMISQERMSEMSSDLTSNDNIR</sequence>
<protein>
    <submittedName>
        <fullName evidence="1">Uncharacterized protein</fullName>
    </submittedName>
</protein>
<gene>
    <name evidence="1" type="ORF">GPM918_LOCUS21432</name>
    <name evidence="2" type="ORF">OVA965_LOCUS28846</name>
    <name evidence="3" type="ORF">SRO942_LOCUS21429</name>
    <name evidence="4" type="ORF">TMI583_LOCUS29607</name>
</gene>
<evidence type="ECO:0000313" key="5">
    <source>
        <dbReference type="Proteomes" id="UP000663829"/>
    </source>
</evidence>
<evidence type="ECO:0000313" key="1">
    <source>
        <dbReference type="EMBL" id="CAF1156049.1"/>
    </source>
</evidence>
<evidence type="ECO:0000313" key="3">
    <source>
        <dbReference type="EMBL" id="CAF3919504.1"/>
    </source>
</evidence>
<organism evidence="1 5">
    <name type="scientific">Didymodactylos carnosus</name>
    <dbReference type="NCBI Taxonomy" id="1234261"/>
    <lineage>
        <taxon>Eukaryota</taxon>
        <taxon>Metazoa</taxon>
        <taxon>Spiralia</taxon>
        <taxon>Gnathifera</taxon>
        <taxon>Rotifera</taxon>
        <taxon>Eurotatoria</taxon>
        <taxon>Bdelloidea</taxon>
        <taxon>Philodinida</taxon>
        <taxon>Philodinidae</taxon>
        <taxon>Didymodactylos</taxon>
    </lineage>
</organism>
<dbReference type="Proteomes" id="UP000677228">
    <property type="component" value="Unassembled WGS sequence"/>
</dbReference>
<dbReference type="EMBL" id="CAJOBC010007047">
    <property type="protein sequence ID" value="CAF3919504.1"/>
    <property type="molecule type" value="Genomic_DNA"/>
</dbReference>
<evidence type="ECO:0000313" key="4">
    <source>
        <dbReference type="EMBL" id="CAF4115226.1"/>
    </source>
</evidence>